<reference evidence="5 6" key="1">
    <citation type="submission" date="2019-08" db="EMBL/GenBank/DDBJ databases">
        <title>Parahaliea maris sp. nov., isolated from the surface seawater.</title>
        <authorList>
            <person name="Liu Y."/>
        </authorList>
    </citation>
    <scope>NUCLEOTIDE SEQUENCE [LARGE SCALE GENOMIC DNA]</scope>
    <source>
        <strain evidence="5 6">S2-26</strain>
    </source>
</reference>
<dbReference type="PANTHER" id="PTHR43201">
    <property type="entry name" value="ACYL-COA SYNTHETASE"/>
    <property type="match status" value="1"/>
</dbReference>
<evidence type="ECO:0000259" key="4">
    <source>
        <dbReference type="Pfam" id="PF13193"/>
    </source>
</evidence>
<dbReference type="GO" id="GO:0006631">
    <property type="term" value="P:fatty acid metabolic process"/>
    <property type="evidence" value="ECO:0007669"/>
    <property type="project" value="TreeGrafter"/>
</dbReference>
<dbReference type="AlphaFoldDB" id="A0A5C9A606"/>
<gene>
    <name evidence="5" type="ORF">FVW59_03830</name>
</gene>
<dbReference type="PANTHER" id="PTHR43201:SF5">
    <property type="entry name" value="MEDIUM-CHAIN ACYL-COA LIGASE ACSF2, MITOCHONDRIAL"/>
    <property type="match status" value="1"/>
</dbReference>
<dbReference type="EMBL" id="VRYZ01000001">
    <property type="protein sequence ID" value="TXS95037.1"/>
    <property type="molecule type" value="Genomic_DNA"/>
</dbReference>
<dbReference type="SUPFAM" id="SSF56801">
    <property type="entry name" value="Acetyl-CoA synthetase-like"/>
    <property type="match status" value="1"/>
</dbReference>
<feature type="domain" description="AMP-dependent synthetase/ligase" evidence="3">
    <location>
        <begin position="36"/>
        <end position="400"/>
    </location>
</feature>
<dbReference type="GO" id="GO:0031956">
    <property type="term" value="F:medium-chain fatty acid-CoA ligase activity"/>
    <property type="evidence" value="ECO:0007669"/>
    <property type="project" value="TreeGrafter"/>
</dbReference>
<dbReference type="Proteomes" id="UP000321933">
    <property type="component" value="Unassembled WGS sequence"/>
</dbReference>
<feature type="domain" description="AMP-binding enzyme C-terminal" evidence="4">
    <location>
        <begin position="451"/>
        <end position="528"/>
    </location>
</feature>
<keyword evidence="6" id="KW-1185">Reference proteome</keyword>
<comment type="caution">
    <text evidence="5">The sequence shown here is derived from an EMBL/GenBank/DDBJ whole genome shotgun (WGS) entry which is preliminary data.</text>
</comment>
<accession>A0A5C9A606</accession>
<dbReference type="InterPro" id="IPR025110">
    <property type="entry name" value="AMP-bd_C"/>
</dbReference>
<dbReference type="Gene3D" id="2.30.38.10">
    <property type="entry name" value="Luciferase, Domain 3"/>
    <property type="match status" value="1"/>
</dbReference>
<dbReference type="Pfam" id="PF13193">
    <property type="entry name" value="AMP-binding_C"/>
    <property type="match status" value="1"/>
</dbReference>
<comment type="similarity">
    <text evidence="1">Belongs to the ATP-dependent AMP-binding enzyme family.</text>
</comment>
<dbReference type="Gene3D" id="3.30.300.30">
    <property type="match status" value="1"/>
</dbReference>
<protein>
    <submittedName>
        <fullName evidence="5">AMP-binding protein</fullName>
    </submittedName>
</protein>
<evidence type="ECO:0000313" key="5">
    <source>
        <dbReference type="EMBL" id="TXS95037.1"/>
    </source>
</evidence>
<name>A0A5C9A606_9GAMM</name>
<dbReference type="Pfam" id="PF00501">
    <property type="entry name" value="AMP-binding"/>
    <property type="match status" value="1"/>
</dbReference>
<evidence type="ECO:0000259" key="3">
    <source>
        <dbReference type="Pfam" id="PF00501"/>
    </source>
</evidence>
<evidence type="ECO:0000256" key="2">
    <source>
        <dbReference type="ARBA" id="ARBA00022598"/>
    </source>
</evidence>
<sequence>MLQRWSNSMADQAGAGARLPRQYRNCLLAEMALQKASSDPEGVAIYLEGQPPITFGGIVDEARRLAGGLRDLGFEKGDVISFQLPNWREAVALDIAASLLGLVVNPIIPIYRDREVEFILQDTRARAILVPEQFRGFDFVAMIDNLRPGLPDLEQVIVVRGDTHHAGTVNYADLLACEPVTSIAEGVSPDDVKIVMYTSGTTGRAKAVRHSHNTLTRALDNGCEAWSLGPDDVMLMPSPVTHITGFVNGIELPFFSDARSAFMERWEVGQAIDLIQGVGATACVSATPFLQELVQRAEETGVRLPSLRLFACGGALVPPALIQRAGEVLERCRAFRVYGSTESPLVTVGFVGDDEVHLAATTDGRIHNWDVRILDDDDNALPGGADGEIVVAGPALMLGYGDPEQTRESMTPDGYFRTGDIGHITPENAIVITDRKKDIIIRGGENLSAREIEEVLYSHPEIIEAAAVAMPHERLGEGVCAYVVLVAGAALSTLEELKPFLAQCRLAKQKWPERLEIATELPKTASGKVRKDLLRAQLSATDAKKAG</sequence>
<evidence type="ECO:0000313" key="6">
    <source>
        <dbReference type="Proteomes" id="UP000321933"/>
    </source>
</evidence>
<dbReference type="InterPro" id="IPR000873">
    <property type="entry name" value="AMP-dep_synth/lig_dom"/>
</dbReference>
<organism evidence="5 6">
    <name type="scientific">Parahaliea aestuarii</name>
    <dbReference type="NCBI Taxonomy" id="1852021"/>
    <lineage>
        <taxon>Bacteria</taxon>
        <taxon>Pseudomonadati</taxon>
        <taxon>Pseudomonadota</taxon>
        <taxon>Gammaproteobacteria</taxon>
        <taxon>Cellvibrionales</taxon>
        <taxon>Halieaceae</taxon>
        <taxon>Parahaliea</taxon>
    </lineage>
</organism>
<dbReference type="PROSITE" id="PS00455">
    <property type="entry name" value="AMP_BINDING"/>
    <property type="match status" value="1"/>
</dbReference>
<keyword evidence="2" id="KW-0436">Ligase</keyword>
<dbReference type="InterPro" id="IPR020845">
    <property type="entry name" value="AMP-binding_CS"/>
</dbReference>
<dbReference type="Gene3D" id="3.40.50.980">
    <property type="match status" value="2"/>
</dbReference>
<dbReference type="InterPro" id="IPR045851">
    <property type="entry name" value="AMP-bd_C_sf"/>
</dbReference>
<evidence type="ECO:0000256" key="1">
    <source>
        <dbReference type="ARBA" id="ARBA00006432"/>
    </source>
</evidence>
<proteinExistence type="inferred from homology"/>
<dbReference type="OrthoDB" id="9803968at2"/>